<feature type="region of interest" description="Disordered" evidence="7">
    <location>
        <begin position="169"/>
        <end position="188"/>
    </location>
</feature>
<dbReference type="AlphaFoldDB" id="A0A7S1K3P3"/>
<dbReference type="GO" id="GO:0000981">
    <property type="term" value="F:DNA-binding transcription factor activity, RNA polymerase II-specific"/>
    <property type="evidence" value="ECO:0007669"/>
    <property type="project" value="TreeGrafter"/>
</dbReference>
<dbReference type="SUPFAM" id="SSF57959">
    <property type="entry name" value="Leucine zipper domain"/>
    <property type="match status" value="1"/>
</dbReference>
<evidence type="ECO:0000256" key="5">
    <source>
        <dbReference type="ARBA" id="ARBA00023242"/>
    </source>
</evidence>
<evidence type="ECO:0000256" key="3">
    <source>
        <dbReference type="ARBA" id="ARBA00023125"/>
    </source>
</evidence>
<dbReference type="InterPro" id="IPR004827">
    <property type="entry name" value="bZIP"/>
</dbReference>
<keyword evidence="6" id="KW-0175">Coiled coil</keyword>
<dbReference type="PROSITE" id="PS00036">
    <property type="entry name" value="BZIP_BASIC"/>
    <property type="match status" value="1"/>
</dbReference>
<organism evidence="10">
    <name type="scientific">Vitrella brassicaformis</name>
    <dbReference type="NCBI Taxonomy" id="1169539"/>
    <lineage>
        <taxon>Eukaryota</taxon>
        <taxon>Sar</taxon>
        <taxon>Alveolata</taxon>
        <taxon>Colpodellida</taxon>
        <taxon>Vitrellaceae</taxon>
        <taxon>Vitrella</taxon>
    </lineage>
</organism>
<evidence type="ECO:0000256" key="6">
    <source>
        <dbReference type="SAM" id="Coils"/>
    </source>
</evidence>
<dbReference type="GO" id="GO:0005634">
    <property type="term" value="C:nucleus"/>
    <property type="evidence" value="ECO:0007669"/>
    <property type="project" value="TreeGrafter"/>
</dbReference>
<evidence type="ECO:0000256" key="8">
    <source>
        <dbReference type="SAM" id="Phobius"/>
    </source>
</evidence>
<protein>
    <recommendedName>
        <fullName evidence="9">BZIP domain-containing protein</fullName>
    </recommendedName>
</protein>
<keyword evidence="3" id="KW-0238">DNA-binding</keyword>
<dbReference type="GO" id="GO:0000978">
    <property type="term" value="F:RNA polymerase II cis-regulatory region sequence-specific DNA binding"/>
    <property type="evidence" value="ECO:0007669"/>
    <property type="project" value="TreeGrafter"/>
</dbReference>
<evidence type="ECO:0000313" key="10">
    <source>
        <dbReference type="EMBL" id="CAD9062245.1"/>
    </source>
</evidence>
<evidence type="ECO:0000256" key="2">
    <source>
        <dbReference type="ARBA" id="ARBA00023015"/>
    </source>
</evidence>
<gene>
    <name evidence="10" type="ORF">VBRA1451_LOCUS17315</name>
</gene>
<dbReference type="PANTHER" id="PTHR46164:SF3">
    <property type="entry name" value="ATF6, ISOFORM C"/>
    <property type="match status" value="1"/>
</dbReference>
<dbReference type="PROSITE" id="PS50217">
    <property type="entry name" value="BZIP"/>
    <property type="match status" value="1"/>
</dbReference>
<keyword evidence="8" id="KW-0472">Membrane</keyword>
<keyword evidence="2" id="KW-0805">Transcription regulation</keyword>
<comment type="subcellular location">
    <subcellularLocation>
        <location evidence="1">Membrane</location>
        <topology evidence="1">Single-pass membrane protein</topology>
    </subcellularLocation>
</comment>
<feature type="compositionally biased region" description="Polar residues" evidence="7">
    <location>
        <begin position="80"/>
        <end position="119"/>
    </location>
</feature>
<feature type="transmembrane region" description="Helical" evidence="8">
    <location>
        <begin position="340"/>
        <end position="368"/>
    </location>
</feature>
<dbReference type="Gene3D" id="1.20.5.170">
    <property type="match status" value="1"/>
</dbReference>
<evidence type="ECO:0000256" key="7">
    <source>
        <dbReference type="SAM" id="MobiDB-lite"/>
    </source>
</evidence>
<name>A0A7S1K3P3_9ALVE</name>
<proteinExistence type="predicted"/>
<feature type="coiled-coil region" evidence="6">
    <location>
        <begin position="192"/>
        <end position="226"/>
    </location>
</feature>
<dbReference type="Pfam" id="PF00170">
    <property type="entry name" value="bZIP_1"/>
    <property type="match status" value="1"/>
</dbReference>
<feature type="domain" description="BZIP" evidence="9">
    <location>
        <begin position="167"/>
        <end position="230"/>
    </location>
</feature>
<dbReference type="PANTHER" id="PTHR46164">
    <property type="entry name" value="ATF6, ISOFORM C"/>
    <property type="match status" value="1"/>
</dbReference>
<evidence type="ECO:0000256" key="1">
    <source>
        <dbReference type="ARBA" id="ARBA00004167"/>
    </source>
</evidence>
<feature type="region of interest" description="Disordered" evidence="7">
    <location>
        <begin position="22"/>
        <end position="144"/>
    </location>
</feature>
<evidence type="ECO:0000256" key="4">
    <source>
        <dbReference type="ARBA" id="ARBA00023163"/>
    </source>
</evidence>
<dbReference type="GO" id="GO:0016020">
    <property type="term" value="C:membrane"/>
    <property type="evidence" value="ECO:0007669"/>
    <property type="project" value="UniProtKB-SubCell"/>
</dbReference>
<reference evidence="10" key="1">
    <citation type="submission" date="2021-01" db="EMBL/GenBank/DDBJ databases">
        <authorList>
            <person name="Corre E."/>
            <person name="Pelletier E."/>
            <person name="Niang G."/>
            <person name="Scheremetjew M."/>
            <person name="Finn R."/>
            <person name="Kale V."/>
            <person name="Holt S."/>
            <person name="Cochrane G."/>
            <person name="Meng A."/>
            <person name="Brown T."/>
            <person name="Cohen L."/>
        </authorList>
    </citation>
    <scope>NUCLEOTIDE SEQUENCE</scope>
    <source>
        <strain evidence="10">CCMP3346</strain>
    </source>
</reference>
<dbReference type="InterPro" id="IPR051882">
    <property type="entry name" value="ATF_bZIP_TF"/>
</dbReference>
<keyword evidence="4" id="KW-0804">Transcription</keyword>
<keyword evidence="8" id="KW-1133">Transmembrane helix</keyword>
<dbReference type="SMART" id="SM00338">
    <property type="entry name" value="BRLZ"/>
    <property type="match status" value="1"/>
</dbReference>
<sequence length="423" mass="45087">MMDEDDSPMHYHHLTGSHIPLLPPALPSDDPNDFIDPDSFLNLPSRPPSASAFPHDDVMSHLTHTLSGGGLAPNAPPSSLMHTTENPSPHSQGGRSLTANTNTTHYAPTATASSRQHSPALQMFDGYGGGRPAVSVSEESSDRADRAVVLKRGTARGAAGGGRNVDEIKKQRKRDQNRASAVRSRAKKKEYYTSLEHEVEALRHEATSLRAENQLLKQQLSFLQSLVQPNSTNATMRTAAAAAAATPPSLDLDTPPAVHPSYAAALPPAMAVASAPDGVSGYRVGFNMGHMATFGSVFVCVAFMTTDTGGGKESYAGHGRVLKALMATDPQPIVWTTPHVLYAAALTLSILVAGGLLFPFLLSCCLSLKPAWPHGYSMRLLMPRNTRLPLHTNDKRGGRPRAVARRGGGGGEGDAVYEDDKRK</sequence>
<evidence type="ECO:0000259" key="9">
    <source>
        <dbReference type="PROSITE" id="PS50217"/>
    </source>
</evidence>
<dbReference type="CDD" id="cd14686">
    <property type="entry name" value="bZIP"/>
    <property type="match status" value="1"/>
</dbReference>
<feature type="region of interest" description="Disordered" evidence="7">
    <location>
        <begin position="389"/>
        <end position="423"/>
    </location>
</feature>
<keyword evidence="8" id="KW-0812">Transmembrane</keyword>
<dbReference type="GO" id="GO:0030968">
    <property type="term" value="P:endoplasmic reticulum unfolded protein response"/>
    <property type="evidence" value="ECO:0007669"/>
    <property type="project" value="TreeGrafter"/>
</dbReference>
<keyword evidence="5" id="KW-0539">Nucleus</keyword>
<accession>A0A7S1K3P3</accession>
<dbReference type="InterPro" id="IPR046347">
    <property type="entry name" value="bZIP_sf"/>
</dbReference>
<dbReference type="EMBL" id="HBGB01029563">
    <property type="protein sequence ID" value="CAD9062245.1"/>
    <property type="molecule type" value="Transcribed_RNA"/>
</dbReference>